<keyword evidence="3" id="KW-0238">DNA-binding</keyword>
<gene>
    <name evidence="6" type="ORF">HWQ56_20055</name>
</gene>
<dbReference type="PANTHER" id="PTHR30427:SF1">
    <property type="entry name" value="TRANSCRIPTIONAL ACTIVATOR PROTEIN LYSR"/>
    <property type="match status" value="1"/>
</dbReference>
<protein>
    <submittedName>
        <fullName evidence="6">LysR family transcriptional regulator</fullName>
    </submittedName>
</protein>
<evidence type="ECO:0000256" key="1">
    <source>
        <dbReference type="ARBA" id="ARBA00009437"/>
    </source>
</evidence>
<dbReference type="NCBIfam" id="NF008239">
    <property type="entry name" value="PRK11013.1"/>
    <property type="match status" value="1"/>
</dbReference>
<dbReference type="GO" id="GO:0003700">
    <property type="term" value="F:DNA-binding transcription factor activity"/>
    <property type="evidence" value="ECO:0007669"/>
    <property type="project" value="InterPro"/>
</dbReference>
<evidence type="ECO:0000259" key="5">
    <source>
        <dbReference type="PROSITE" id="PS50931"/>
    </source>
</evidence>
<dbReference type="Pfam" id="PF03466">
    <property type="entry name" value="LysR_substrate"/>
    <property type="match status" value="1"/>
</dbReference>
<proteinExistence type="inferred from homology"/>
<dbReference type="InterPro" id="IPR005119">
    <property type="entry name" value="LysR_subst-bd"/>
</dbReference>
<dbReference type="InterPro" id="IPR036390">
    <property type="entry name" value="WH_DNA-bd_sf"/>
</dbReference>
<dbReference type="GO" id="GO:0009089">
    <property type="term" value="P:lysine biosynthetic process via diaminopimelate"/>
    <property type="evidence" value="ECO:0007669"/>
    <property type="project" value="TreeGrafter"/>
</dbReference>
<evidence type="ECO:0000256" key="4">
    <source>
        <dbReference type="ARBA" id="ARBA00023163"/>
    </source>
</evidence>
<dbReference type="InterPro" id="IPR036388">
    <property type="entry name" value="WH-like_DNA-bd_sf"/>
</dbReference>
<dbReference type="SUPFAM" id="SSF53850">
    <property type="entry name" value="Periplasmic binding protein-like II"/>
    <property type="match status" value="1"/>
</dbReference>
<name>A0A7D5DAG8_9PSED</name>
<reference evidence="6 7" key="1">
    <citation type="submission" date="2020-06" db="EMBL/GenBank/DDBJ databases">
        <title>Pseudomonas eucalypticola sp. nov., an endophyte of Eucalyptus dunnii leaves with biocontrol ability of eucalyptus leaf blight.</title>
        <authorList>
            <person name="Liu Y."/>
            <person name="Song Z."/>
            <person name="Zeng H."/>
            <person name="Lu M."/>
            <person name="Wang X."/>
            <person name="Lian X."/>
            <person name="Zhang Q."/>
        </authorList>
    </citation>
    <scope>NUCLEOTIDE SEQUENCE [LARGE SCALE GENOMIC DNA]</scope>
    <source>
        <strain evidence="6 7">NP-1</strain>
    </source>
</reference>
<dbReference type="GO" id="GO:0043565">
    <property type="term" value="F:sequence-specific DNA binding"/>
    <property type="evidence" value="ECO:0007669"/>
    <property type="project" value="TreeGrafter"/>
</dbReference>
<evidence type="ECO:0000313" key="6">
    <source>
        <dbReference type="EMBL" id="QKZ05955.1"/>
    </source>
</evidence>
<dbReference type="Pfam" id="PF00126">
    <property type="entry name" value="HTH_1"/>
    <property type="match status" value="1"/>
</dbReference>
<dbReference type="InterPro" id="IPR000847">
    <property type="entry name" value="LysR_HTH_N"/>
</dbReference>
<evidence type="ECO:0000256" key="3">
    <source>
        <dbReference type="ARBA" id="ARBA00023125"/>
    </source>
</evidence>
<dbReference type="AlphaFoldDB" id="A0A7D5DAG8"/>
<feature type="domain" description="HTH lysR-type" evidence="5">
    <location>
        <begin position="3"/>
        <end position="60"/>
    </location>
</feature>
<keyword evidence="4" id="KW-0804">Transcription</keyword>
<keyword evidence="2" id="KW-0805">Transcription regulation</keyword>
<organism evidence="6 7">
    <name type="scientific">Pseudomonas eucalypticola</name>
    <dbReference type="NCBI Taxonomy" id="2599595"/>
    <lineage>
        <taxon>Bacteria</taxon>
        <taxon>Pseudomonadati</taxon>
        <taxon>Pseudomonadota</taxon>
        <taxon>Gammaproteobacteria</taxon>
        <taxon>Pseudomonadales</taxon>
        <taxon>Pseudomonadaceae</taxon>
        <taxon>Pseudomonas</taxon>
    </lineage>
</organism>
<dbReference type="Gene3D" id="1.10.10.10">
    <property type="entry name" value="Winged helix-like DNA-binding domain superfamily/Winged helix DNA-binding domain"/>
    <property type="match status" value="1"/>
</dbReference>
<dbReference type="Proteomes" id="UP000509568">
    <property type="component" value="Chromosome"/>
</dbReference>
<dbReference type="KEGG" id="pez:HWQ56_20055"/>
<dbReference type="SUPFAM" id="SSF46785">
    <property type="entry name" value="Winged helix' DNA-binding domain"/>
    <property type="match status" value="1"/>
</dbReference>
<dbReference type="PROSITE" id="PS50931">
    <property type="entry name" value="HTH_LYSR"/>
    <property type="match status" value="1"/>
</dbReference>
<dbReference type="PRINTS" id="PR00039">
    <property type="entry name" value="HTHLYSR"/>
</dbReference>
<dbReference type="PANTHER" id="PTHR30427">
    <property type="entry name" value="TRANSCRIPTIONAL ACTIVATOR PROTEIN LYSR"/>
    <property type="match status" value="1"/>
</dbReference>
<keyword evidence="7" id="KW-1185">Reference proteome</keyword>
<evidence type="ECO:0000313" key="7">
    <source>
        <dbReference type="Proteomes" id="UP000509568"/>
    </source>
</evidence>
<accession>A0A7D5DAG8</accession>
<dbReference type="Gene3D" id="3.40.190.290">
    <property type="match status" value="1"/>
</dbReference>
<dbReference type="RefSeq" id="WP_158153991.1">
    <property type="nucleotide sequence ID" value="NZ_CP056030.1"/>
</dbReference>
<evidence type="ECO:0000256" key="2">
    <source>
        <dbReference type="ARBA" id="ARBA00023015"/>
    </source>
</evidence>
<dbReference type="EMBL" id="CP056030">
    <property type="protein sequence ID" value="QKZ05955.1"/>
    <property type="molecule type" value="Genomic_DNA"/>
</dbReference>
<sequence length="306" mass="33170">MDISLRHIEVFRAVMNAGSVTGAAQLLFSSQPTVSRELARLESLLGMALFVRERGRLTPTAQGLMLFEEVQRAYVGLEQIASVAESIRRFDQGQLNITCLPMFAQVLLPAACQAFSRDYPGVAVSITAQESPALEESLSGQRFDLGLIESRHPPRGTRGLELFCADMVAVLPTAHPLAAKAQLALDDFDGQAFIHLSGLDLYRKMLDEQFRRAGVQRHGVVETSTAASVCAMVRQGLGVAIVNPLTALDESARGLVLRPLAVAAPFSVSLIQPQYRPASVLVEAFTERLKDEAQRLRQGLTAGTEG</sequence>
<dbReference type="GO" id="GO:0010628">
    <property type="term" value="P:positive regulation of gene expression"/>
    <property type="evidence" value="ECO:0007669"/>
    <property type="project" value="TreeGrafter"/>
</dbReference>
<comment type="similarity">
    <text evidence="1">Belongs to the LysR transcriptional regulatory family.</text>
</comment>